<dbReference type="SUPFAM" id="SSF53901">
    <property type="entry name" value="Thiolase-like"/>
    <property type="match status" value="4"/>
</dbReference>
<dbReference type="PANTHER" id="PTHR18919:SF156">
    <property type="entry name" value="ACETYL-COA ACETYLTRANSFERASE, MITOCHONDRIAL"/>
    <property type="match status" value="1"/>
</dbReference>
<proteinExistence type="inferred from homology"/>
<feature type="domain" description="Thiolase C-terminal" evidence="13">
    <location>
        <begin position="290"/>
        <end position="400"/>
    </location>
</feature>
<dbReference type="InterPro" id="IPR020617">
    <property type="entry name" value="Thiolase_C"/>
</dbReference>
<evidence type="ECO:0000313" key="15">
    <source>
        <dbReference type="Proteomes" id="UP000252519"/>
    </source>
</evidence>
<evidence type="ECO:0000256" key="10">
    <source>
        <dbReference type="ARBA" id="ARBA00023128"/>
    </source>
</evidence>
<dbReference type="PROSITE" id="PS00099">
    <property type="entry name" value="THIOLASE_3"/>
    <property type="match status" value="1"/>
</dbReference>
<dbReference type="GO" id="GO:0046872">
    <property type="term" value="F:metal ion binding"/>
    <property type="evidence" value="ECO:0007669"/>
    <property type="project" value="UniProtKB-KW"/>
</dbReference>
<evidence type="ECO:0000256" key="6">
    <source>
        <dbReference type="ARBA" id="ARBA00022679"/>
    </source>
</evidence>
<keyword evidence="7" id="KW-0479">Metal-binding</keyword>
<evidence type="ECO:0000256" key="5">
    <source>
        <dbReference type="ARBA" id="ARBA00012705"/>
    </source>
</evidence>
<dbReference type="InterPro" id="IPR020613">
    <property type="entry name" value="Thiolase_CS"/>
</dbReference>
<evidence type="ECO:0000313" key="14">
    <source>
        <dbReference type="EMBL" id="RCN46939.1"/>
    </source>
</evidence>
<evidence type="ECO:0000259" key="13">
    <source>
        <dbReference type="Pfam" id="PF02803"/>
    </source>
</evidence>
<dbReference type="Proteomes" id="UP000252519">
    <property type="component" value="Unassembled WGS sequence"/>
</dbReference>
<accession>A0A368GUH0</accession>
<dbReference type="PROSITE" id="PS00737">
    <property type="entry name" value="THIOLASE_2"/>
    <property type="match status" value="2"/>
</dbReference>
<keyword evidence="11" id="KW-0012">Acyltransferase</keyword>
<dbReference type="FunFam" id="3.40.47.10:FF:000007">
    <property type="entry name" value="acetyl-CoA acetyltransferase, mitochondrial"/>
    <property type="match status" value="1"/>
</dbReference>
<evidence type="ECO:0000256" key="7">
    <source>
        <dbReference type="ARBA" id="ARBA00022723"/>
    </source>
</evidence>
<dbReference type="Gene3D" id="3.40.47.10">
    <property type="match status" value="2"/>
</dbReference>
<dbReference type="GO" id="GO:0006635">
    <property type="term" value="P:fatty acid beta-oxidation"/>
    <property type="evidence" value="ECO:0007669"/>
    <property type="project" value="TreeGrafter"/>
</dbReference>
<dbReference type="PROSITE" id="PS00098">
    <property type="entry name" value="THIOLASE_1"/>
    <property type="match status" value="2"/>
</dbReference>
<evidence type="ECO:0000256" key="2">
    <source>
        <dbReference type="ARBA" id="ARBA00005189"/>
    </source>
</evidence>
<keyword evidence="8" id="KW-0809">Transit peptide</keyword>
<protein>
    <recommendedName>
        <fullName evidence="5">acetyl-CoA C-acetyltransferase</fullName>
        <ecNumber evidence="5">2.3.1.9</ecNumber>
    </recommendedName>
</protein>
<dbReference type="Pfam" id="PF02803">
    <property type="entry name" value="Thiolase_C"/>
    <property type="match status" value="2"/>
</dbReference>
<evidence type="ECO:0000256" key="11">
    <source>
        <dbReference type="ARBA" id="ARBA00023315"/>
    </source>
</evidence>
<dbReference type="STRING" id="29170.A0A368GUH0"/>
<dbReference type="NCBIfam" id="TIGR01930">
    <property type="entry name" value="AcCoA-C-Actrans"/>
    <property type="match status" value="2"/>
</dbReference>
<dbReference type="PANTHER" id="PTHR18919">
    <property type="entry name" value="ACETYL-COA C-ACYLTRANSFERASE"/>
    <property type="match status" value="1"/>
</dbReference>
<dbReference type="InterPro" id="IPR002155">
    <property type="entry name" value="Thiolase"/>
</dbReference>
<dbReference type="GO" id="GO:0005739">
    <property type="term" value="C:mitochondrion"/>
    <property type="evidence" value="ECO:0007669"/>
    <property type="project" value="UniProtKB-SubCell"/>
</dbReference>
<name>A0A368GUH0_ANCCA</name>
<keyword evidence="15" id="KW-1185">Reference proteome</keyword>
<dbReference type="EMBL" id="JOJR01000070">
    <property type="protein sequence ID" value="RCN46939.1"/>
    <property type="molecule type" value="Genomic_DNA"/>
</dbReference>
<evidence type="ECO:0000256" key="1">
    <source>
        <dbReference type="ARBA" id="ARBA00004173"/>
    </source>
</evidence>
<evidence type="ECO:0000256" key="9">
    <source>
        <dbReference type="ARBA" id="ARBA00022958"/>
    </source>
</evidence>
<dbReference type="Pfam" id="PF00108">
    <property type="entry name" value="Thiolase_N"/>
    <property type="match status" value="2"/>
</dbReference>
<organism evidence="14 15">
    <name type="scientific">Ancylostoma caninum</name>
    <name type="common">Dog hookworm</name>
    <dbReference type="NCBI Taxonomy" id="29170"/>
    <lineage>
        <taxon>Eukaryota</taxon>
        <taxon>Metazoa</taxon>
        <taxon>Ecdysozoa</taxon>
        <taxon>Nematoda</taxon>
        <taxon>Chromadorea</taxon>
        <taxon>Rhabditida</taxon>
        <taxon>Rhabditina</taxon>
        <taxon>Rhabditomorpha</taxon>
        <taxon>Strongyloidea</taxon>
        <taxon>Ancylostomatidae</taxon>
        <taxon>Ancylostomatinae</taxon>
        <taxon>Ancylostoma</taxon>
    </lineage>
</organism>
<comment type="similarity">
    <text evidence="3">Belongs to the thiolase-like superfamily. Thiolase family.</text>
</comment>
<feature type="domain" description="Thiolase N-terminal" evidence="12">
    <location>
        <begin position="24"/>
        <end position="282"/>
    </location>
</feature>
<dbReference type="AlphaFoldDB" id="A0A368GUH0"/>
<keyword evidence="10" id="KW-0496">Mitochondrion</keyword>
<evidence type="ECO:0000256" key="3">
    <source>
        <dbReference type="ARBA" id="ARBA00010982"/>
    </source>
</evidence>
<comment type="subunit">
    <text evidence="4">Homotetramer.</text>
</comment>
<reference evidence="14 15" key="1">
    <citation type="submission" date="2014-10" db="EMBL/GenBank/DDBJ databases">
        <title>Draft genome of the hookworm Ancylostoma caninum.</title>
        <authorList>
            <person name="Mitreva M."/>
        </authorList>
    </citation>
    <scope>NUCLEOTIDE SEQUENCE [LARGE SCALE GENOMIC DNA]</scope>
    <source>
        <strain evidence="14 15">Baltimore</strain>
    </source>
</reference>
<evidence type="ECO:0000259" key="12">
    <source>
        <dbReference type="Pfam" id="PF00108"/>
    </source>
</evidence>
<comment type="subcellular location">
    <subcellularLocation>
        <location evidence="1">Mitochondrion</location>
    </subcellularLocation>
</comment>
<dbReference type="OrthoDB" id="5404651at2759"/>
<feature type="domain" description="Thiolase C-terminal" evidence="13">
    <location>
        <begin position="677"/>
        <end position="795"/>
    </location>
</feature>
<comment type="pathway">
    <text evidence="2">Lipid metabolism.</text>
</comment>
<keyword evidence="9" id="KW-0630">Potassium</keyword>
<dbReference type="InterPro" id="IPR016039">
    <property type="entry name" value="Thiolase-like"/>
</dbReference>
<evidence type="ECO:0000256" key="8">
    <source>
        <dbReference type="ARBA" id="ARBA00022946"/>
    </source>
</evidence>
<dbReference type="InterPro" id="IPR020616">
    <property type="entry name" value="Thiolase_N"/>
</dbReference>
<gene>
    <name evidence="14" type="ORF">ANCCAN_06979</name>
</gene>
<dbReference type="CDD" id="cd00751">
    <property type="entry name" value="thiolase"/>
    <property type="match status" value="2"/>
</dbReference>
<comment type="caution">
    <text evidence="14">The sequence shown here is derived from an EMBL/GenBank/DDBJ whole genome shotgun (WGS) entry which is preliminary data.</text>
</comment>
<dbReference type="EC" id="2.3.1.9" evidence="5"/>
<evidence type="ECO:0000256" key="4">
    <source>
        <dbReference type="ARBA" id="ARBA00011881"/>
    </source>
</evidence>
<dbReference type="GO" id="GO:0003985">
    <property type="term" value="F:acetyl-CoA C-acetyltransferase activity"/>
    <property type="evidence" value="ECO:0007669"/>
    <property type="project" value="UniProtKB-EC"/>
</dbReference>
<dbReference type="InterPro" id="IPR020610">
    <property type="entry name" value="Thiolase_AS"/>
</dbReference>
<dbReference type="InterPro" id="IPR020615">
    <property type="entry name" value="Thiolase_acyl_enz_int_AS"/>
</dbReference>
<keyword evidence="6" id="KW-0808">Transferase</keyword>
<sequence length="797" mass="83368">MLGRTNFVASRSLSLSAAVKNKEVFIVGAARTPIGSFRSQLASVSAPELGSVAIKAAVERSGVKPGDVQEVYMGQVCQANVGQAPARQAALGAGLSTSTVVTTVNKVCSSGLKAIMLAAQQIQTGSQNIVIGGGMESMSQVPFYLNRGDTTYGGMQLIDGIVKDGLTDAYDKCHMGNCGEKTARELVISREMQDEYAIGSYKKAAAAWKSGIMAAEVVPVSVKTRKGTSVVDTDEEFSKVNFDKMKQLKTVFQKGMSRNGTVTAGNASTLNDGAAAVLLASEAAVKEHNLKPIARVLTYADAATNPLDFALAPPLVVPKMLQATGLKMTEIDQWEVNEAFSVVVLAFMKQVGCDPAKVNPHGGAVSIGHPIGMSGARLITHLVHTLKSGQKGLAAICNGCPYSRVLAVLASVFILSGVRTPIASFRGSFSTVSAVELAATAARSAIERSGVSSDEIEETFVGCVLSANCGQNVARQVAISVGIPKSAQAVTVNKVCSSSMKALAFAHMSIKTGYRKKVLVAGCENMSQVPFYLSRSEIPYGGTAIIDGLVRDGLEDPTLKLPMGVCAEKSVKDYGISRTSQDEFAIQSYKKASAAWKDGLFAEEVVPVTIKPKRGMEIVVSEDEEYKKLVEAKVSTLSPVFVKDGSGTITAANASSLNDGAAAAIVVRGDQIPEGATPLAEVVAFSEAGGEPVDFTVAPVWAVQKLLNQTNMSVNEIALWEINEAFSVTALAFIKELNLDPTKVNVKGGAVALGHPLGMSGLRIVLSLAHSLPPGAFGIAAICNGGGEAMAVLLRKP</sequence>
<feature type="domain" description="Thiolase N-terminal" evidence="12">
    <location>
        <begin position="412"/>
        <end position="668"/>
    </location>
</feature>